<dbReference type="GO" id="GO:0000976">
    <property type="term" value="F:transcription cis-regulatory region binding"/>
    <property type="evidence" value="ECO:0007669"/>
    <property type="project" value="TreeGrafter"/>
</dbReference>
<proteinExistence type="predicted"/>
<organism evidence="8 9">
    <name type="scientific">Iris pallida</name>
    <name type="common">Sweet iris</name>
    <dbReference type="NCBI Taxonomy" id="29817"/>
    <lineage>
        <taxon>Eukaryota</taxon>
        <taxon>Viridiplantae</taxon>
        <taxon>Streptophyta</taxon>
        <taxon>Embryophyta</taxon>
        <taxon>Tracheophyta</taxon>
        <taxon>Spermatophyta</taxon>
        <taxon>Magnoliopsida</taxon>
        <taxon>Liliopsida</taxon>
        <taxon>Asparagales</taxon>
        <taxon>Iridaceae</taxon>
        <taxon>Iridoideae</taxon>
        <taxon>Irideae</taxon>
        <taxon>Iris</taxon>
    </lineage>
</organism>
<gene>
    <name evidence="8" type="ORF">M6B38_150630</name>
</gene>
<dbReference type="GO" id="GO:0003700">
    <property type="term" value="F:DNA-binding transcription factor activity"/>
    <property type="evidence" value="ECO:0007669"/>
    <property type="project" value="InterPro"/>
</dbReference>
<dbReference type="AlphaFoldDB" id="A0AAX6F5Q7"/>
<dbReference type="GO" id="GO:0045893">
    <property type="term" value="P:positive regulation of DNA-templated transcription"/>
    <property type="evidence" value="ECO:0007669"/>
    <property type="project" value="InterPro"/>
</dbReference>
<keyword evidence="9" id="KW-1185">Reference proteome</keyword>
<keyword evidence="2" id="KW-0805">Transcription regulation</keyword>
<evidence type="ECO:0000313" key="8">
    <source>
        <dbReference type="EMBL" id="KAJ6811772.1"/>
    </source>
</evidence>
<evidence type="ECO:0000256" key="3">
    <source>
        <dbReference type="ARBA" id="ARBA00023125"/>
    </source>
</evidence>
<dbReference type="NCBIfam" id="TIGR01557">
    <property type="entry name" value="myb_SHAQKYF"/>
    <property type="match status" value="1"/>
</dbReference>
<feature type="domain" description="HTH myb-type" evidence="7">
    <location>
        <begin position="158"/>
        <end position="217"/>
    </location>
</feature>
<dbReference type="EMBL" id="JANAVB010031417">
    <property type="protein sequence ID" value="KAJ6811772.1"/>
    <property type="molecule type" value="Genomic_DNA"/>
</dbReference>
<evidence type="ECO:0000256" key="1">
    <source>
        <dbReference type="ARBA" id="ARBA00004123"/>
    </source>
</evidence>
<dbReference type="InterPro" id="IPR009057">
    <property type="entry name" value="Homeodomain-like_sf"/>
</dbReference>
<dbReference type="PANTHER" id="PTHR31312:SF1">
    <property type="entry name" value="TRANSCRIPTION ACTIVATOR GLK1"/>
    <property type="match status" value="1"/>
</dbReference>
<dbReference type="InterPro" id="IPR006447">
    <property type="entry name" value="Myb_dom_plants"/>
</dbReference>
<dbReference type="PROSITE" id="PS51294">
    <property type="entry name" value="HTH_MYB"/>
    <property type="match status" value="1"/>
</dbReference>
<evidence type="ECO:0000313" key="9">
    <source>
        <dbReference type="Proteomes" id="UP001140949"/>
    </source>
</evidence>
<dbReference type="FunFam" id="1.10.10.60:FF:000007">
    <property type="entry name" value="Two-component response regulator"/>
    <property type="match status" value="1"/>
</dbReference>
<dbReference type="Proteomes" id="UP001140949">
    <property type="component" value="Unassembled WGS sequence"/>
</dbReference>
<keyword evidence="3" id="KW-0238">DNA-binding</keyword>
<accession>A0AAX6F5Q7</accession>
<protein>
    <submittedName>
        <fullName evidence="8">Transcription factor GLK1</fullName>
    </submittedName>
</protein>
<comment type="subcellular location">
    <subcellularLocation>
        <location evidence="1">Nucleus</location>
    </subcellularLocation>
</comment>
<keyword evidence="5" id="KW-0539">Nucleus</keyword>
<dbReference type="InterPro" id="IPR044825">
    <property type="entry name" value="GLK1/2-like"/>
</dbReference>
<sequence length="439" mass="47284">MLAVSPLSKAADGFSDELLGGGGGGGGGIPMLDDIDLEDLFFGFDGDMLPDLVGDADEIFADFSVVHGGEVDEMGAVAKAAEVRSSGEFRHEEKREEDVVKNLSKDKEAPSPSATTSKEEHGSAEVSTANSPPLVKTDKSKKTTAAAAAAQSKATQAKRKVKKVDWTPELHRRFVQAVEQLGLDKAVPSRILELMGIDCLTRYNIASHLQKYRSHRKHLLAREVEAASWRKRQQIYANAAAAPAPAAGAAAKKDASPWLAPAMAFPPHPGPPPPVQLYRPLHVWGHPPMDPNLVHLWPKHLHHRPAMPWAALPPPPPTWPSHYARGPNALTGHGMPCFYPPMPSPVRFPSTSAAVTGIPPHPMYRPDGVVGMRMDKLLPVSPLQPFEAHPSKESIDAAIGDVLEKPWSPLPLGLKPPSLESVTTELQKQGISKIPPTTT</sequence>
<evidence type="ECO:0000256" key="2">
    <source>
        <dbReference type="ARBA" id="ARBA00023015"/>
    </source>
</evidence>
<reference evidence="8" key="2">
    <citation type="submission" date="2023-04" db="EMBL/GenBank/DDBJ databases">
        <authorList>
            <person name="Bruccoleri R.E."/>
            <person name="Oakeley E.J."/>
            <person name="Faust A.-M."/>
            <person name="Dessus-Babus S."/>
            <person name="Altorfer M."/>
            <person name="Burckhardt D."/>
            <person name="Oertli M."/>
            <person name="Naumann U."/>
            <person name="Petersen F."/>
            <person name="Wong J."/>
        </authorList>
    </citation>
    <scope>NUCLEOTIDE SEQUENCE</scope>
    <source>
        <strain evidence="8">GSM-AAB239-AS_SAM_17_03QT</strain>
        <tissue evidence="8">Leaf</tissue>
    </source>
</reference>
<feature type="region of interest" description="Disordered" evidence="6">
    <location>
        <begin position="82"/>
        <end position="143"/>
    </location>
</feature>
<feature type="compositionally biased region" description="Basic and acidic residues" evidence="6">
    <location>
        <begin position="82"/>
        <end position="109"/>
    </location>
</feature>
<keyword evidence="4" id="KW-0804">Transcription</keyword>
<evidence type="ECO:0000256" key="5">
    <source>
        <dbReference type="ARBA" id="ARBA00023242"/>
    </source>
</evidence>
<dbReference type="SUPFAM" id="SSF46689">
    <property type="entry name" value="Homeodomain-like"/>
    <property type="match status" value="1"/>
</dbReference>
<name>A0AAX6F5Q7_IRIPA</name>
<evidence type="ECO:0000259" key="7">
    <source>
        <dbReference type="PROSITE" id="PS51294"/>
    </source>
</evidence>
<reference evidence="8" key="1">
    <citation type="journal article" date="2023" name="GigaByte">
        <title>Genome assembly of the bearded iris, Iris pallida Lam.</title>
        <authorList>
            <person name="Bruccoleri R.E."/>
            <person name="Oakeley E.J."/>
            <person name="Faust A.M.E."/>
            <person name="Altorfer M."/>
            <person name="Dessus-Babus S."/>
            <person name="Burckhardt D."/>
            <person name="Oertli M."/>
            <person name="Naumann U."/>
            <person name="Petersen F."/>
            <person name="Wong J."/>
        </authorList>
    </citation>
    <scope>NUCLEOTIDE SEQUENCE</scope>
    <source>
        <strain evidence="8">GSM-AAB239-AS_SAM_17_03QT</strain>
    </source>
</reference>
<evidence type="ECO:0000256" key="6">
    <source>
        <dbReference type="SAM" id="MobiDB-lite"/>
    </source>
</evidence>
<evidence type="ECO:0000256" key="4">
    <source>
        <dbReference type="ARBA" id="ARBA00023163"/>
    </source>
</evidence>
<dbReference type="GO" id="GO:0005634">
    <property type="term" value="C:nucleus"/>
    <property type="evidence" value="ECO:0007669"/>
    <property type="project" value="UniProtKB-SubCell"/>
</dbReference>
<comment type="caution">
    <text evidence="8">The sequence shown here is derived from an EMBL/GenBank/DDBJ whole genome shotgun (WGS) entry which is preliminary data.</text>
</comment>
<dbReference type="Gene3D" id="1.10.10.60">
    <property type="entry name" value="Homeodomain-like"/>
    <property type="match status" value="1"/>
</dbReference>
<dbReference type="InterPro" id="IPR017930">
    <property type="entry name" value="Myb_dom"/>
</dbReference>
<dbReference type="InterPro" id="IPR001005">
    <property type="entry name" value="SANT/Myb"/>
</dbReference>
<dbReference type="PANTHER" id="PTHR31312">
    <property type="entry name" value="TRANSCRIPTION ACTIVATOR GLK1"/>
    <property type="match status" value="1"/>
</dbReference>
<dbReference type="Pfam" id="PF00249">
    <property type="entry name" value="Myb_DNA-binding"/>
    <property type="match status" value="1"/>
</dbReference>